<name>A0A1C4VFJ0_9ACTN</name>
<accession>A0A1C4VFJ0</accession>
<dbReference type="InterPro" id="IPR000182">
    <property type="entry name" value="GNAT_dom"/>
</dbReference>
<keyword evidence="2" id="KW-0808">Transferase</keyword>
<evidence type="ECO:0000313" key="2">
    <source>
        <dbReference type="EMBL" id="SCE82744.1"/>
    </source>
</evidence>
<proteinExistence type="predicted"/>
<reference evidence="3" key="1">
    <citation type="submission" date="2016-06" db="EMBL/GenBank/DDBJ databases">
        <authorList>
            <person name="Varghese N."/>
        </authorList>
    </citation>
    <scope>NUCLEOTIDE SEQUENCE [LARGE SCALE GENOMIC DNA]</scope>
    <source>
        <strain evidence="3">DSM 45555</strain>
    </source>
</reference>
<dbReference type="AlphaFoldDB" id="A0A1C4VFJ0"/>
<dbReference type="GO" id="GO:0016747">
    <property type="term" value="F:acyltransferase activity, transferring groups other than amino-acyl groups"/>
    <property type="evidence" value="ECO:0007669"/>
    <property type="project" value="InterPro"/>
</dbReference>
<gene>
    <name evidence="2" type="ORF">GA0070215_103133</name>
</gene>
<dbReference type="InterPro" id="IPR016181">
    <property type="entry name" value="Acyl_CoA_acyltransferase"/>
</dbReference>
<evidence type="ECO:0000313" key="3">
    <source>
        <dbReference type="Proteomes" id="UP000198551"/>
    </source>
</evidence>
<dbReference type="EMBL" id="FMCV01000003">
    <property type="protein sequence ID" value="SCE82744.1"/>
    <property type="molecule type" value="Genomic_DNA"/>
</dbReference>
<keyword evidence="3" id="KW-1185">Reference proteome</keyword>
<dbReference type="Gene3D" id="3.40.630.30">
    <property type="match status" value="1"/>
</dbReference>
<dbReference type="Pfam" id="PF00583">
    <property type="entry name" value="Acetyltransf_1"/>
    <property type="match status" value="1"/>
</dbReference>
<protein>
    <submittedName>
        <fullName evidence="2">Acetyltransferase (GNAT) family protein</fullName>
    </submittedName>
</protein>
<organism evidence="2 3">
    <name type="scientific">Micromonospora marina</name>
    <dbReference type="NCBI Taxonomy" id="307120"/>
    <lineage>
        <taxon>Bacteria</taxon>
        <taxon>Bacillati</taxon>
        <taxon>Actinomycetota</taxon>
        <taxon>Actinomycetes</taxon>
        <taxon>Micromonosporales</taxon>
        <taxon>Micromonosporaceae</taxon>
        <taxon>Micromonospora</taxon>
    </lineage>
</organism>
<dbReference type="SUPFAM" id="SSF55729">
    <property type="entry name" value="Acyl-CoA N-acyltransferases (Nat)"/>
    <property type="match status" value="1"/>
</dbReference>
<dbReference type="PROSITE" id="PS51186">
    <property type="entry name" value="GNAT"/>
    <property type="match status" value="1"/>
</dbReference>
<feature type="domain" description="N-acetyltransferase" evidence="1">
    <location>
        <begin position="164"/>
        <end position="246"/>
    </location>
</feature>
<sequence>MRLPGRIVDDLRSDVVAPPPVDEVAAGRLLVRAAEHQDLAGMSRAHVDLLPIGLFPSLGARFVRRWHRTYLNSRHGLGLVAVDAGSNGAVVGFVLGTSDQVAYASGLAADRRALCSLALAGLMAMAVRPRVAGRLLRSRVRPWTRRYLRRRVPASAPDGPAAAGQVAVLSALAVHPQWRRSGVGVALVAHFLTSARSAGAIRAEAETSTGSHGATSFYERLGWAAGTARYAPDGDVVRTYHRRLAETREG</sequence>
<evidence type="ECO:0000259" key="1">
    <source>
        <dbReference type="PROSITE" id="PS51186"/>
    </source>
</evidence>
<dbReference type="Proteomes" id="UP000198551">
    <property type="component" value="Unassembled WGS sequence"/>
</dbReference>
<dbReference type="RefSeq" id="WP_091042406.1">
    <property type="nucleotide sequence ID" value="NZ_FMCV01000003.1"/>
</dbReference>
<dbReference type="CDD" id="cd04301">
    <property type="entry name" value="NAT_SF"/>
    <property type="match status" value="1"/>
</dbReference>